<dbReference type="Pfam" id="PF09838">
    <property type="entry name" value="DUF2065"/>
    <property type="match status" value="1"/>
</dbReference>
<dbReference type="PANTHER" id="PTHR38602:SF1">
    <property type="entry name" value="INNER MEMBRANE PROTEIN"/>
    <property type="match status" value="1"/>
</dbReference>
<keyword evidence="1" id="KW-1133">Transmembrane helix</keyword>
<name>A0A1E3H4M4_9HYPH</name>
<dbReference type="Proteomes" id="UP000094622">
    <property type="component" value="Unassembled WGS sequence"/>
</dbReference>
<evidence type="ECO:0008006" key="4">
    <source>
        <dbReference type="Google" id="ProtNLM"/>
    </source>
</evidence>
<dbReference type="RefSeq" id="WP_069306702.1">
    <property type="nucleotide sequence ID" value="NZ_MCRJ01000041.1"/>
</dbReference>
<reference evidence="2 3" key="1">
    <citation type="submission" date="2016-07" db="EMBL/GenBank/DDBJ databases">
        <title>Draft Genome Sequence of Methylobrevis pamukkalensis PK2.</title>
        <authorList>
            <person name="Vasilenko O.V."/>
            <person name="Doronina N.V."/>
            <person name="Shmareva M.N."/>
            <person name="Tarlachkov S.V."/>
            <person name="Mustakhimov I."/>
            <person name="Trotsenko Y.A."/>
        </authorList>
    </citation>
    <scope>NUCLEOTIDE SEQUENCE [LARGE SCALE GENOMIC DNA]</scope>
    <source>
        <strain evidence="2 3">PK2</strain>
    </source>
</reference>
<keyword evidence="1" id="KW-0812">Transmembrane</keyword>
<dbReference type="PANTHER" id="PTHR38602">
    <property type="entry name" value="INNER MEMBRANE PROTEIN-RELATED"/>
    <property type="match status" value="1"/>
</dbReference>
<sequence length="61" mass="6431">MSDLFAALGLAVALEGLLYAVAPGAVRRYLQSLAVLNDTRLRTAGLFAMALGVVVVWLVRG</sequence>
<gene>
    <name evidence="2" type="ORF">A6302_01947</name>
</gene>
<keyword evidence="3" id="KW-1185">Reference proteome</keyword>
<accession>A0A1E3H4M4</accession>
<keyword evidence="1" id="KW-0472">Membrane</keyword>
<comment type="caution">
    <text evidence="2">The sequence shown here is derived from an EMBL/GenBank/DDBJ whole genome shotgun (WGS) entry which is preliminary data.</text>
</comment>
<evidence type="ECO:0000256" key="1">
    <source>
        <dbReference type="SAM" id="Phobius"/>
    </source>
</evidence>
<dbReference type="InterPro" id="IPR019201">
    <property type="entry name" value="DUF2065"/>
</dbReference>
<evidence type="ECO:0000313" key="2">
    <source>
        <dbReference type="EMBL" id="ODN70726.1"/>
    </source>
</evidence>
<dbReference type="EMBL" id="MCRJ01000041">
    <property type="protein sequence ID" value="ODN70726.1"/>
    <property type="molecule type" value="Genomic_DNA"/>
</dbReference>
<dbReference type="AlphaFoldDB" id="A0A1E3H4M4"/>
<protein>
    <recommendedName>
        <fullName evidence="4">DUF2065 domain-containing protein</fullName>
    </recommendedName>
</protein>
<evidence type="ECO:0000313" key="3">
    <source>
        <dbReference type="Proteomes" id="UP000094622"/>
    </source>
</evidence>
<dbReference type="OrthoDB" id="9815199at2"/>
<organism evidence="2 3">
    <name type="scientific">Methylobrevis pamukkalensis</name>
    <dbReference type="NCBI Taxonomy" id="1439726"/>
    <lineage>
        <taxon>Bacteria</taxon>
        <taxon>Pseudomonadati</taxon>
        <taxon>Pseudomonadota</taxon>
        <taxon>Alphaproteobacteria</taxon>
        <taxon>Hyphomicrobiales</taxon>
        <taxon>Pleomorphomonadaceae</taxon>
        <taxon>Methylobrevis</taxon>
    </lineage>
</organism>
<feature type="transmembrane region" description="Helical" evidence="1">
    <location>
        <begin position="44"/>
        <end position="60"/>
    </location>
</feature>
<proteinExistence type="predicted"/>